<dbReference type="EMBL" id="JADEXN010000166">
    <property type="protein sequence ID" value="MBE9041226.1"/>
    <property type="molecule type" value="Genomic_DNA"/>
</dbReference>
<keyword evidence="2" id="KW-1185">Reference proteome</keyword>
<accession>A0A928VW38</accession>
<comment type="caution">
    <text evidence="1">The sequence shown here is derived from an EMBL/GenBank/DDBJ whole genome shotgun (WGS) entry which is preliminary data.</text>
</comment>
<dbReference type="RefSeq" id="WP_264321448.1">
    <property type="nucleotide sequence ID" value="NZ_JADEXN010000166.1"/>
</dbReference>
<sequence length="71" mass="8208">MPVSLLIIVISNPDRSPHSSFGSVYLYSPDSPDSLTIQPDLSRRQPFPVLDLRVSVNEYRFSRRRIFVLFI</sequence>
<gene>
    <name evidence="1" type="ORF">IQ235_10590</name>
</gene>
<protein>
    <submittedName>
        <fullName evidence="1">Uncharacterized protein</fullName>
    </submittedName>
</protein>
<proteinExistence type="predicted"/>
<evidence type="ECO:0000313" key="2">
    <source>
        <dbReference type="Proteomes" id="UP000621799"/>
    </source>
</evidence>
<evidence type="ECO:0000313" key="1">
    <source>
        <dbReference type="EMBL" id="MBE9041226.1"/>
    </source>
</evidence>
<organism evidence="1 2">
    <name type="scientific">Zarconia navalis LEGE 11467</name>
    <dbReference type="NCBI Taxonomy" id="1828826"/>
    <lineage>
        <taxon>Bacteria</taxon>
        <taxon>Bacillati</taxon>
        <taxon>Cyanobacteriota</taxon>
        <taxon>Cyanophyceae</taxon>
        <taxon>Oscillatoriophycideae</taxon>
        <taxon>Oscillatoriales</taxon>
        <taxon>Oscillatoriales incertae sedis</taxon>
        <taxon>Zarconia</taxon>
        <taxon>Zarconia navalis</taxon>
    </lineage>
</organism>
<name>A0A928VW38_9CYAN</name>
<dbReference type="Proteomes" id="UP000621799">
    <property type="component" value="Unassembled WGS sequence"/>
</dbReference>
<dbReference type="AlphaFoldDB" id="A0A928VW38"/>
<reference evidence="1" key="1">
    <citation type="submission" date="2020-10" db="EMBL/GenBank/DDBJ databases">
        <authorList>
            <person name="Castelo-Branco R."/>
            <person name="Eusebio N."/>
            <person name="Adriana R."/>
            <person name="Vieira A."/>
            <person name="Brugerolle De Fraissinette N."/>
            <person name="Rezende De Castro R."/>
            <person name="Schneider M.P."/>
            <person name="Vasconcelos V."/>
            <person name="Leao P.N."/>
        </authorList>
    </citation>
    <scope>NUCLEOTIDE SEQUENCE</scope>
    <source>
        <strain evidence="1">LEGE 11467</strain>
    </source>
</reference>